<feature type="transmembrane region" description="Helical" evidence="2">
    <location>
        <begin position="28"/>
        <end position="52"/>
    </location>
</feature>
<organism evidence="3 4">
    <name type="scientific">Paenibacillus graminis</name>
    <dbReference type="NCBI Taxonomy" id="189425"/>
    <lineage>
        <taxon>Bacteria</taxon>
        <taxon>Bacillati</taxon>
        <taxon>Bacillota</taxon>
        <taxon>Bacilli</taxon>
        <taxon>Bacillales</taxon>
        <taxon>Paenibacillaceae</taxon>
        <taxon>Paenibacillus</taxon>
    </lineage>
</organism>
<protein>
    <submittedName>
        <fullName evidence="3">Uncharacterized protein</fullName>
    </submittedName>
</protein>
<dbReference type="EMBL" id="CP009287">
    <property type="protein sequence ID" value="AIQ66789.1"/>
    <property type="molecule type" value="Genomic_DNA"/>
</dbReference>
<evidence type="ECO:0000256" key="2">
    <source>
        <dbReference type="SAM" id="Phobius"/>
    </source>
</evidence>
<sequence>MRFGTLLSALAVGRWGSGKHPLVFMGAGILLMGSVFAGAAFVTVTGQAGFCVNMMLFRSRCMFCDYTVQLAAEAPHARSLHRPGIRNRRQPIRVRRLFLVKQPAGHSSRLPDQPQHSLSRVSCPRCLERRSSSCGQESKTGTKRRKSFSNPRLNAAVV</sequence>
<keyword evidence="4" id="KW-1185">Reference proteome</keyword>
<keyword evidence="2" id="KW-0472">Membrane</keyword>
<dbReference type="STRING" id="189425.PGRAT_03335"/>
<name>A0A089NCU5_9BACL</name>
<evidence type="ECO:0000256" key="1">
    <source>
        <dbReference type="SAM" id="MobiDB-lite"/>
    </source>
</evidence>
<evidence type="ECO:0000313" key="4">
    <source>
        <dbReference type="Proteomes" id="UP000029500"/>
    </source>
</evidence>
<evidence type="ECO:0000313" key="3">
    <source>
        <dbReference type="EMBL" id="AIQ66789.1"/>
    </source>
</evidence>
<feature type="region of interest" description="Disordered" evidence="1">
    <location>
        <begin position="132"/>
        <end position="158"/>
    </location>
</feature>
<dbReference type="HOGENOM" id="CLU_1667657_0_0_9"/>
<gene>
    <name evidence="3" type="ORF">PGRAT_03335</name>
</gene>
<keyword evidence="2" id="KW-1133">Transmembrane helix</keyword>
<accession>A0A089NCU5</accession>
<reference evidence="3 4" key="1">
    <citation type="submission" date="2014-08" db="EMBL/GenBank/DDBJ databases">
        <title>Comparative genomics of the Paenibacillus odorifer group.</title>
        <authorList>
            <person name="den Bakker H.C."/>
            <person name="Tsai Y.-C."/>
            <person name="Martin N."/>
            <person name="Korlach J."/>
            <person name="Wiedmann M."/>
        </authorList>
    </citation>
    <scope>NUCLEOTIDE SEQUENCE [LARGE SCALE GENOMIC DNA]</scope>
    <source>
        <strain evidence="3 4">DSM 15220</strain>
    </source>
</reference>
<keyword evidence="2" id="KW-0812">Transmembrane</keyword>
<dbReference type="AlphaFoldDB" id="A0A089NCU5"/>
<proteinExistence type="predicted"/>
<dbReference type="KEGG" id="pgm:PGRAT_03335"/>
<dbReference type="Proteomes" id="UP000029500">
    <property type="component" value="Chromosome"/>
</dbReference>